<dbReference type="AlphaFoldDB" id="A0A369QKA8"/>
<evidence type="ECO:0000313" key="2">
    <source>
        <dbReference type="Proteomes" id="UP000253919"/>
    </source>
</evidence>
<dbReference type="EMBL" id="QASA01000001">
    <property type="protein sequence ID" value="RDC63289.1"/>
    <property type="molecule type" value="Genomic_DNA"/>
</dbReference>
<dbReference type="OrthoDB" id="767836at2"/>
<proteinExistence type="predicted"/>
<reference evidence="1 2" key="1">
    <citation type="submission" date="2018-04" db="EMBL/GenBank/DDBJ databases">
        <title>Adhaeribacter sp. HMF7616 genome sequencing and assembly.</title>
        <authorList>
            <person name="Kang H."/>
            <person name="Kang J."/>
            <person name="Cha I."/>
            <person name="Kim H."/>
            <person name="Joh K."/>
        </authorList>
    </citation>
    <scope>NUCLEOTIDE SEQUENCE [LARGE SCALE GENOMIC DNA]</scope>
    <source>
        <strain evidence="1 2">HMF7616</strain>
    </source>
</reference>
<sequence length="511" mass="55213">MSALKDNLEQEYTYVFADNEEGLINEKALRDFVDDANETFLAKDELPEFEYLPVDSSNTTGFWKGLLATGKTTFGLALDRVAQAKASLTGALFTGMIKIRLATSSIDQPHFQLWNDTITGKVNQEQRAEIYLRNTGDLEFRNVTGERFVWRSGDFVRELAYLDGGGNLVVAGSITVNGVLLGTPAPPIPKGVEWKVKPSTPVIAGNILSIGQATYAVNEVEKTAAAVSEPILLPATGKKQVCSIAVNLTSNIWSIIFGEPVDDDKNYIFPVVGENFLHLTYIELSSIQAVVYNNDPFKLLSAPSDSTKDGLTAGAIKQYYLLKTDLPAAPNLAPYALKNDLNPLATSIAGVDAKAEAAIAKNTTQDTQLTSLGTRATTLESDVALLKTINDYTSYRDLGTSTLPSIDGSYYTTKRASAVGVATDLGSGASVLNNIRIGPSLRLILDSKNLTDTLTGFLATNGTLNVTLNGLTYQAVIVDQTGFTFIPGVRHDVEISMIEAKRFEVFINPKL</sequence>
<name>A0A369QKA8_9BACT</name>
<organism evidence="1 2">
    <name type="scientific">Adhaeribacter pallidiroseus</name>
    <dbReference type="NCBI Taxonomy" id="2072847"/>
    <lineage>
        <taxon>Bacteria</taxon>
        <taxon>Pseudomonadati</taxon>
        <taxon>Bacteroidota</taxon>
        <taxon>Cytophagia</taxon>
        <taxon>Cytophagales</taxon>
        <taxon>Hymenobacteraceae</taxon>
        <taxon>Adhaeribacter</taxon>
    </lineage>
</organism>
<keyword evidence="2" id="KW-1185">Reference proteome</keyword>
<accession>A0A369QKA8</accession>
<dbReference type="RefSeq" id="WP_115372620.1">
    <property type="nucleotide sequence ID" value="NZ_QASA01000001.1"/>
</dbReference>
<protein>
    <submittedName>
        <fullName evidence="1">Uncharacterized protein</fullName>
    </submittedName>
</protein>
<evidence type="ECO:0000313" key="1">
    <source>
        <dbReference type="EMBL" id="RDC63289.1"/>
    </source>
</evidence>
<dbReference type="Proteomes" id="UP000253919">
    <property type="component" value="Unassembled WGS sequence"/>
</dbReference>
<comment type="caution">
    <text evidence="1">The sequence shown here is derived from an EMBL/GenBank/DDBJ whole genome shotgun (WGS) entry which is preliminary data.</text>
</comment>
<gene>
    <name evidence="1" type="ORF">AHMF7616_01891</name>
</gene>